<organism evidence="1">
    <name type="scientific">uncultured marine phage</name>
    <dbReference type="NCBI Taxonomy" id="707152"/>
    <lineage>
        <taxon>Viruses</taxon>
        <taxon>environmental samples</taxon>
    </lineage>
</organism>
<dbReference type="EMBL" id="OU342829">
    <property type="protein sequence ID" value="CAG7580156.1"/>
    <property type="molecule type" value="Genomic_DNA"/>
</dbReference>
<sequence length="103" mass="12335">MKSMRIVYDDNEKLNELINEVYYNEGNMGKIPNEFSQNLKVESSVLKTILSDMEEFEIKVENKDLIKGIMKFRTKEVNEEIYLIPTSTYCIKKNKEKDRYTFY</sequence>
<accession>A0A8D9C8N0</accession>
<gene>
    <name evidence="1" type="ORF">SLAVMIC_00275</name>
</gene>
<name>A0A8D9C8N0_9VIRU</name>
<evidence type="ECO:0000313" key="1">
    <source>
        <dbReference type="EMBL" id="CAG7580156.1"/>
    </source>
</evidence>
<protein>
    <submittedName>
        <fullName evidence="1">Uncharacterized protein</fullName>
    </submittedName>
</protein>
<proteinExistence type="predicted"/>
<reference evidence="1" key="1">
    <citation type="submission" date="2021-06" db="EMBL/GenBank/DDBJ databases">
        <authorList>
            <person name="Gannon L."/>
            <person name="Redgwell R T."/>
            <person name="Michniewski S."/>
            <person name="Harrison D C."/>
            <person name="Millard A."/>
        </authorList>
    </citation>
    <scope>NUCLEOTIDE SEQUENCE</scope>
</reference>